<keyword evidence="1" id="KW-0812">Transmembrane</keyword>
<dbReference type="EMBL" id="JACJIP010000009">
    <property type="protein sequence ID" value="MBA9085285.1"/>
    <property type="molecule type" value="Genomic_DNA"/>
</dbReference>
<evidence type="ECO:0000256" key="1">
    <source>
        <dbReference type="SAM" id="Phobius"/>
    </source>
</evidence>
<feature type="transmembrane region" description="Helical" evidence="1">
    <location>
        <begin position="21"/>
        <end position="38"/>
    </location>
</feature>
<comment type="caution">
    <text evidence="2">The sequence shown here is derived from an EMBL/GenBank/DDBJ whole genome shotgun (WGS) entry which is preliminary data.</text>
</comment>
<evidence type="ECO:0000313" key="3">
    <source>
        <dbReference type="Proteomes" id="UP000567067"/>
    </source>
</evidence>
<name>A0A7W3SSA6_9BACL</name>
<gene>
    <name evidence="2" type="ORF">FHR92_001751</name>
</gene>
<dbReference type="PROSITE" id="PS51257">
    <property type="entry name" value="PROKAR_LIPOPROTEIN"/>
    <property type="match status" value="1"/>
</dbReference>
<keyword evidence="1" id="KW-0472">Membrane</keyword>
<dbReference type="Proteomes" id="UP000567067">
    <property type="component" value="Unassembled WGS sequence"/>
</dbReference>
<protein>
    <submittedName>
        <fullName evidence="2">Putative membrane protein YkgB</fullName>
    </submittedName>
</protein>
<evidence type="ECO:0000313" key="2">
    <source>
        <dbReference type="EMBL" id="MBA9085285.1"/>
    </source>
</evidence>
<organism evidence="2 3">
    <name type="scientific">Fontibacillus solani</name>
    <dbReference type="NCBI Taxonomy" id="1572857"/>
    <lineage>
        <taxon>Bacteria</taxon>
        <taxon>Bacillati</taxon>
        <taxon>Bacillota</taxon>
        <taxon>Bacilli</taxon>
        <taxon>Bacillales</taxon>
        <taxon>Paenibacillaceae</taxon>
        <taxon>Fontibacillus</taxon>
    </lineage>
</organism>
<keyword evidence="1" id="KW-1133">Transmembrane helix</keyword>
<accession>A0A7W3SSA6</accession>
<dbReference type="RefSeq" id="WP_182535187.1">
    <property type="nucleotide sequence ID" value="NZ_JACJIP010000009.1"/>
</dbReference>
<proteinExistence type="predicted"/>
<feature type="transmembrane region" description="Helical" evidence="1">
    <location>
        <begin position="44"/>
        <end position="62"/>
    </location>
</feature>
<keyword evidence="3" id="KW-1185">Reference proteome</keyword>
<dbReference type="AlphaFoldDB" id="A0A7W3SSA6"/>
<reference evidence="2 3" key="1">
    <citation type="submission" date="2020-08" db="EMBL/GenBank/DDBJ databases">
        <title>Genomic Encyclopedia of Type Strains, Phase III (KMG-III): the genomes of soil and plant-associated and newly described type strains.</title>
        <authorList>
            <person name="Whitman W."/>
        </authorList>
    </citation>
    <scope>NUCLEOTIDE SEQUENCE [LARGE SCALE GENOMIC DNA]</scope>
    <source>
        <strain evidence="2 3">CECT 8693</strain>
    </source>
</reference>
<sequence>MSDKWESCPKCSSNEVVSRNKLYYFLLWLAIAACMLWVGLLIFWPLFIAAFVPIIISVFSFMKKPVNKCRNCNHKWQP</sequence>